<dbReference type="EMBL" id="CP001958">
    <property type="protein sequence ID" value="ADG97688.1"/>
    <property type="molecule type" value="Genomic_DNA"/>
</dbReference>
<dbReference type="Pfam" id="PF06259">
    <property type="entry name" value="Abhydrolase_8"/>
    <property type="match status" value="1"/>
</dbReference>
<evidence type="ECO:0000256" key="1">
    <source>
        <dbReference type="SAM" id="Coils"/>
    </source>
</evidence>
<gene>
    <name evidence="4" type="ordered locus">Srot_1217</name>
</gene>
<reference evidence="4 5" key="1">
    <citation type="journal article" date="2010" name="Stand. Genomic Sci.">
        <title>Complete genome sequence of Segniliparus rotundus type strain (CDC 1076).</title>
        <authorList>
            <person name="Sikorski J."/>
            <person name="Lapidus A."/>
            <person name="Copeland A."/>
            <person name="Misra M."/>
            <person name="Glavina Del Rio T."/>
            <person name="Nolan M."/>
            <person name="Lucas S."/>
            <person name="Chen F."/>
            <person name="Tice H."/>
            <person name="Cheng J.F."/>
            <person name="Jando M."/>
            <person name="Schneider S."/>
            <person name="Bruce D."/>
            <person name="Goodwin L."/>
            <person name="Pitluck S."/>
            <person name="Liolios K."/>
            <person name="Mikhailova N."/>
            <person name="Pati A."/>
            <person name="Ivanova N."/>
            <person name="Mavromatis K."/>
            <person name="Chen A."/>
            <person name="Palaniappan K."/>
            <person name="Chertkov O."/>
            <person name="Land M."/>
            <person name="Hauser L."/>
            <person name="Chang Y.J."/>
            <person name="Jeffries C.D."/>
            <person name="Brettin T."/>
            <person name="Detter J.C."/>
            <person name="Han C."/>
            <person name="Rohde M."/>
            <person name="Goker M."/>
            <person name="Bristow J."/>
            <person name="Eisen J.A."/>
            <person name="Markowitz V."/>
            <person name="Hugenholtz P."/>
            <person name="Kyrpides N.C."/>
            <person name="Klenk H.P."/>
        </authorList>
    </citation>
    <scope>NUCLEOTIDE SEQUENCE [LARGE SCALE GENOMIC DNA]</scope>
    <source>
        <strain evidence="5">ATCC BAA-972 / CDC 1076 / CIP 108378 / DSM 44985 / JCM 13578</strain>
    </source>
</reference>
<dbReference type="eggNOG" id="COG1071">
    <property type="taxonomic scope" value="Bacteria"/>
</dbReference>
<feature type="region of interest" description="Disordered" evidence="2">
    <location>
        <begin position="317"/>
        <end position="348"/>
    </location>
</feature>
<dbReference type="InterPro" id="IPR010427">
    <property type="entry name" value="DUF1023"/>
</dbReference>
<evidence type="ECO:0000313" key="5">
    <source>
        <dbReference type="Proteomes" id="UP000002247"/>
    </source>
</evidence>
<keyword evidence="1" id="KW-0175">Coiled coil</keyword>
<proteinExistence type="predicted"/>
<feature type="domain" description="DUF1023" evidence="3">
    <location>
        <begin position="244"/>
        <end position="448"/>
    </location>
</feature>
<keyword evidence="5" id="KW-1185">Reference proteome</keyword>
<evidence type="ECO:0000256" key="2">
    <source>
        <dbReference type="SAM" id="MobiDB-lite"/>
    </source>
</evidence>
<dbReference type="ESTHER" id="segrd-d6zfg4">
    <property type="family name" value="Duf_1023"/>
</dbReference>
<sequence>MARVSAVHQAVLELSEDFAQLQARVRVLEQEAASIGAVLDADGKVSFSEGAHPDAQQQHRAVVIGSEAYELMVDADRLDEKAGDVLRKAEDGQIGAGGAANETEAALDGAAQGTLGVPEPPKGQDGKPVSPTYNTAWWNDLTEQQREWVKSSHPEWMENLDGVPAKDRDEVNRKRLPGEIARLQAEVDRLQKKLDSEFGHGKFSNTDSDLWYAQRRLEGAKAVERALRDNKGTKLMVFDPDYGERGRAAIATGEPDTADHISVTTPGVNSSPGQSIVDMTKEAEALKRETETVLNSNGHGNETVSTIAWIGYEPPQAQLDPHHLDKTGDVGPGGLGDEPGGLSDVSSDAKAKAGASSLSSFYEGLNAAWHPESGDAQTSPHITALGHSYGSLTTSLALQQTMPGVVDNAVFYGSPGLELPSVDRLPVAAGHAFAMQADNDPIHYVPDVFKYGAYGPNPTDTPGITRLSTHAGDTTGDAAPGATVHHEGASGHSEYGRNGDNGQLRMPGYNMAVVVAGMTGQDGRPDLTRKGE</sequence>
<dbReference type="HOGENOM" id="CLU_025057_1_0_11"/>
<feature type="compositionally biased region" description="Gly residues" evidence="2">
    <location>
        <begin position="330"/>
        <end position="339"/>
    </location>
</feature>
<evidence type="ECO:0000313" key="4">
    <source>
        <dbReference type="EMBL" id="ADG97688.1"/>
    </source>
</evidence>
<feature type="region of interest" description="Disordered" evidence="2">
    <location>
        <begin position="471"/>
        <end position="499"/>
    </location>
</feature>
<evidence type="ECO:0000259" key="3">
    <source>
        <dbReference type="Pfam" id="PF06259"/>
    </source>
</evidence>
<feature type="compositionally biased region" description="Low complexity" evidence="2">
    <location>
        <begin position="471"/>
        <end position="483"/>
    </location>
</feature>
<dbReference type="KEGG" id="srt:Srot_1217"/>
<protein>
    <recommendedName>
        <fullName evidence="3">DUF1023 domain-containing protein</fullName>
    </recommendedName>
</protein>
<feature type="compositionally biased region" description="Basic and acidic residues" evidence="2">
    <location>
        <begin position="484"/>
        <end position="497"/>
    </location>
</feature>
<dbReference type="Proteomes" id="UP000002247">
    <property type="component" value="Chromosome"/>
</dbReference>
<feature type="region of interest" description="Disordered" evidence="2">
    <location>
        <begin position="112"/>
        <end position="134"/>
    </location>
</feature>
<accession>D6ZFG4</accession>
<dbReference type="STRING" id="640132.Srot_1217"/>
<feature type="coiled-coil region" evidence="1">
    <location>
        <begin position="173"/>
        <end position="200"/>
    </location>
</feature>
<organism evidence="4 5">
    <name type="scientific">Segniliparus rotundus (strain ATCC BAA-972 / CDC 1076 / CIP 108378 / DSM 44985 / JCM 13578)</name>
    <dbReference type="NCBI Taxonomy" id="640132"/>
    <lineage>
        <taxon>Bacteria</taxon>
        <taxon>Bacillati</taxon>
        <taxon>Actinomycetota</taxon>
        <taxon>Actinomycetes</taxon>
        <taxon>Mycobacteriales</taxon>
        <taxon>Segniliparaceae</taxon>
        <taxon>Segniliparus</taxon>
    </lineage>
</organism>
<name>D6ZFG4_SEGRD</name>
<dbReference type="AlphaFoldDB" id="D6ZFG4"/>